<dbReference type="OrthoDB" id="1490335at2"/>
<dbReference type="InterPro" id="IPR007110">
    <property type="entry name" value="Ig-like_dom"/>
</dbReference>
<dbReference type="PROSITE" id="PS50835">
    <property type="entry name" value="IG_LIKE"/>
    <property type="match status" value="1"/>
</dbReference>
<dbReference type="SUPFAM" id="SSF49299">
    <property type="entry name" value="PKD domain"/>
    <property type="match status" value="1"/>
</dbReference>
<feature type="domain" description="PKD" evidence="5">
    <location>
        <begin position="670"/>
        <end position="724"/>
    </location>
</feature>
<dbReference type="SMART" id="SM00089">
    <property type="entry name" value="PKD"/>
    <property type="match status" value="2"/>
</dbReference>
<dbReference type="InterPro" id="IPR013320">
    <property type="entry name" value="ConA-like_dom_sf"/>
</dbReference>
<dbReference type="InterPro" id="IPR006558">
    <property type="entry name" value="LamG-like"/>
</dbReference>
<dbReference type="PROSITE" id="PS50093">
    <property type="entry name" value="PKD"/>
    <property type="match status" value="1"/>
</dbReference>
<dbReference type="SUPFAM" id="SSF49899">
    <property type="entry name" value="Concanavalin A-like lectins/glucanases"/>
    <property type="match status" value="1"/>
</dbReference>
<dbReference type="Pfam" id="PF00801">
    <property type="entry name" value="PKD"/>
    <property type="match status" value="1"/>
</dbReference>
<evidence type="ECO:0008006" key="9">
    <source>
        <dbReference type="Google" id="ProtNLM"/>
    </source>
</evidence>
<keyword evidence="8" id="KW-1185">Reference proteome</keyword>
<dbReference type="InterPro" id="IPR022409">
    <property type="entry name" value="PKD/Chitinase_dom"/>
</dbReference>
<dbReference type="Pfam" id="PF13860">
    <property type="entry name" value="FlgD_ig"/>
    <property type="match status" value="1"/>
</dbReference>
<name>A0A271IX27_9BACT</name>
<feature type="compositionally biased region" description="Low complexity" evidence="3">
    <location>
        <begin position="938"/>
        <end position="951"/>
    </location>
</feature>
<evidence type="ECO:0000256" key="1">
    <source>
        <dbReference type="ARBA" id="ARBA00022729"/>
    </source>
</evidence>
<evidence type="ECO:0000313" key="8">
    <source>
        <dbReference type="Proteomes" id="UP000216339"/>
    </source>
</evidence>
<feature type="domain" description="Ig-like" evidence="6">
    <location>
        <begin position="554"/>
        <end position="674"/>
    </location>
</feature>
<dbReference type="InterPro" id="IPR035986">
    <property type="entry name" value="PKD_dom_sf"/>
</dbReference>
<accession>A0A271IX27</accession>
<feature type="region of interest" description="Disordered" evidence="3">
    <location>
        <begin position="924"/>
        <end position="951"/>
    </location>
</feature>
<dbReference type="Proteomes" id="UP000216339">
    <property type="component" value="Unassembled WGS sequence"/>
</dbReference>
<evidence type="ECO:0000256" key="3">
    <source>
        <dbReference type="SAM" id="MobiDB-lite"/>
    </source>
</evidence>
<dbReference type="Gene3D" id="2.60.40.10">
    <property type="entry name" value="Immunoglobulins"/>
    <property type="match status" value="2"/>
</dbReference>
<feature type="signal peptide" evidence="4">
    <location>
        <begin position="1"/>
        <end position="18"/>
    </location>
</feature>
<comment type="caution">
    <text evidence="7">The sequence shown here is derived from an EMBL/GenBank/DDBJ whole genome shotgun (WGS) entry which is preliminary data.</text>
</comment>
<evidence type="ECO:0000259" key="5">
    <source>
        <dbReference type="PROSITE" id="PS50093"/>
    </source>
</evidence>
<dbReference type="EMBL" id="MQWD01000001">
    <property type="protein sequence ID" value="PAP75374.1"/>
    <property type="molecule type" value="Genomic_DNA"/>
</dbReference>
<proteinExistence type="predicted"/>
<dbReference type="CDD" id="cd00146">
    <property type="entry name" value="PKD"/>
    <property type="match status" value="1"/>
</dbReference>
<dbReference type="InterPro" id="IPR000601">
    <property type="entry name" value="PKD_dom"/>
</dbReference>
<dbReference type="SMART" id="SM00560">
    <property type="entry name" value="LamGL"/>
    <property type="match status" value="1"/>
</dbReference>
<dbReference type="Pfam" id="PF13385">
    <property type="entry name" value="Laminin_G_3"/>
    <property type="match status" value="1"/>
</dbReference>
<keyword evidence="1 4" id="KW-0732">Signal</keyword>
<dbReference type="InterPro" id="IPR013783">
    <property type="entry name" value="Ig-like_fold"/>
</dbReference>
<dbReference type="Gene3D" id="2.60.120.200">
    <property type="match status" value="1"/>
</dbReference>
<gene>
    <name evidence="7" type="ORF">BSZ37_02395</name>
</gene>
<evidence type="ECO:0000259" key="6">
    <source>
        <dbReference type="PROSITE" id="PS50835"/>
    </source>
</evidence>
<evidence type="ECO:0000256" key="4">
    <source>
        <dbReference type="SAM" id="SignalP"/>
    </source>
</evidence>
<keyword evidence="2" id="KW-1015">Disulfide bond</keyword>
<dbReference type="Gene3D" id="2.60.40.4070">
    <property type="match status" value="1"/>
</dbReference>
<feature type="chain" id="PRO_5013148494" description="LamG-like jellyroll fold domain-containing protein" evidence="4">
    <location>
        <begin position="19"/>
        <end position="1025"/>
    </location>
</feature>
<sequence length="1025" mass="107832">MRHLLALALAALAGPAIAQQVVIDRVEQMPAVPADYHLRDWGRVATAYDSLVFDASRPGTYAPFVGLYDGTVNYPAHGAFGIETYVGGGNEVPGEAINVLPALVGATLNGASKRSQFGTDWVLRAEEFFGRASGEGVYLNTPAARSGQDWWYDTMPNVFFYQLRDLYPGFGGSDAQFVSVAEQWLDAVEALGGSATPWAVPSFNARAISLTTLQPLTSGVHEPEAAGAIAWILYHAHRETGDERYRIGAELALDDLDRRTQNPSYELQLPYGALAAARMNAELGTSYDVEKLVRWSFEVGPLRNWGTVVGTWGGRSVSGLVGEARYENYAFALNGFQQAAALVPLVRYDDRFAHAVGRWMVNLASASRLFYGPFLPDENQDNEAWIAANDPLGVVAYEGLRERVGTTSPYATGDAMRNGWAPTNLGLYGSSSVGYLGALVDSTEVPGVLRLDLRATDFYAAPSYASYLVYNPTAEDATITVPLPFGTYDVYDAAADAFLARGVTQSASVTVPADEARVLVFPAANGTETREGGRLLVNGIVVDHRADVPADRPPRVRALVAADTTLSVGQATALWCTGGDAEGAVSVAWSAEAGTLVSDGTRATWTGAAVGDVPVACTVTDGAGQTAAASVTLRVLANQAPQNVTVTASPGVADVDGSTTLACAASDPDGDALTYAWEAEAGSIEGDGAEVTYHAPGAAGRFRITCTAADPSGASASGETSVTVGRLVLDLALDASADDASPFENDGEVLGPVAAPGRTGAPNTALRFDGLDDAVRVPDHPTLDMAEAVTVSVWARPDDGPDRERFIVSHGSWQNRWKLSLTPEGRPRWTVKTKVGVVDLDAPSAVVPEAFVHLAATYDGAAMTLYVDGERVATAPHTGRMPSAGVPLLLGQMLPGQADYNFAGVLDDVRVYNRALTDTEVEALSRGETAGEGGGASGTFSLGTPRPNPTATRTTVRLAVPEAGAVRVVVYDALGRAVATVHDGPLAAGDVEIVWDGARRSAAGVYVIRATMGERSASRRVLVVR</sequence>
<dbReference type="AlphaFoldDB" id="A0A271IX27"/>
<evidence type="ECO:0000313" key="7">
    <source>
        <dbReference type="EMBL" id="PAP75374.1"/>
    </source>
</evidence>
<dbReference type="RefSeq" id="WP_095509006.1">
    <property type="nucleotide sequence ID" value="NZ_MQWD01000001.1"/>
</dbReference>
<dbReference type="InterPro" id="IPR025965">
    <property type="entry name" value="FlgD/Vpr_Ig-like"/>
</dbReference>
<dbReference type="InterPro" id="IPR026444">
    <property type="entry name" value="Secre_tail"/>
</dbReference>
<reference evidence="7 8" key="1">
    <citation type="submission" date="2016-11" db="EMBL/GenBank/DDBJ databases">
        <title>Study of marine rhodopsin-containing bacteria.</title>
        <authorList>
            <person name="Yoshizawa S."/>
            <person name="Kumagai Y."/>
            <person name="Kogure K."/>
        </authorList>
    </citation>
    <scope>NUCLEOTIDE SEQUENCE [LARGE SCALE GENOMIC DNA]</scope>
    <source>
        <strain evidence="7 8">SAORIC-28</strain>
    </source>
</reference>
<evidence type="ECO:0000256" key="2">
    <source>
        <dbReference type="ARBA" id="ARBA00023157"/>
    </source>
</evidence>
<dbReference type="NCBIfam" id="TIGR04183">
    <property type="entry name" value="Por_Secre_tail"/>
    <property type="match status" value="1"/>
</dbReference>
<protein>
    <recommendedName>
        <fullName evidence="9">LamG-like jellyroll fold domain-containing protein</fullName>
    </recommendedName>
</protein>
<organism evidence="7 8">
    <name type="scientific">Rubrivirga marina</name>
    <dbReference type="NCBI Taxonomy" id="1196024"/>
    <lineage>
        <taxon>Bacteria</taxon>
        <taxon>Pseudomonadati</taxon>
        <taxon>Rhodothermota</taxon>
        <taxon>Rhodothermia</taxon>
        <taxon>Rhodothermales</taxon>
        <taxon>Rubricoccaceae</taxon>
        <taxon>Rubrivirga</taxon>
    </lineage>
</organism>